<reference evidence="3" key="3">
    <citation type="submission" date="2025-09" db="UniProtKB">
        <authorList>
            <consortium name="Ensembl"/>
        </authorList>
    </citation>
    <scope>IDENTIFICATION</scope>
</reference>
<proteinExistence type="predicted"/>
<evidence type="ECO:0000313" key="4">
    <source>
        <dbReference type="Proteomes" id="UP000265080"/>
    </source>
</evidence>
<evidence type="ECO:0000256" key="1">
    <source>
        <dbReference type="SAM" id="MobiDB-lite"/>
    </source>
</evidence>
<sequence length="542" mass="61869">MQLQGKQKQTPALKDEEKSAAPEEEMTSTKDDDTSSLEDEDTSSQELAAEWTSRNGKILWFPTNKETQHFNPVPTVITPGPTLYAVARISNLRSAFDLFITEEMIQLLCTHTNLHGRRRCEDWRDVDEVEMRAYIGILILAGVYHSRHEATCGMWNDKTGRAIFRATMPLYRYTQISSNIRFDDKLTRLGRFRDDKLAAFRVLWEKWFARLPLLFNPGVDVCVDEQLVGFKGRCGFRQYMPNKPAKYGIKIWVTCDVATSYAWRMQIYTGKPHSSSQEVNQGMRVTLQLTEGLQGHTVTCDNFFTSFALAEDLLRRKLVLVGTIRRNKPELPPHLLQLRQRKILSSVFAFTKTAMVVSYMPKRGKNVLLFSTKHREPSVSDGEKTKPAAILDYSRCKGGVDNLDKVVGTYSCRRKTSRWPLALFYNLLDVSAYNAFVLWKAIHPEWEFSKTYQRRVFLEELGHMLVSPEIARRPCPPRSTAAAAIVSGIQQPETELDPQPTSKMRRRCELCTSRRRTASTCSSCGKCVCKDHSTVVCTSCCP</sequence>
<dbReference type="AlphaFoldDB" id="A0A3P8SVH4"/>
<dbReference type="GeneTree" id="ENSGT00510000049866"/>
<feature type="domain" description="PiggyBac transposable element-derived protein" evidence="2">
    <location>
        <begin position="95"/>
        <end position="436"/>
    </location>
</feature>
<feature type="region of interest" description="Disordered" evidence="1">
    <location>
        <begin position="1"/>
        <end position="48"/>
    </location>
</feature>
<evidence type="ECO:0000259" key="2">
    <source>
        <dbReference type="Pfam" id="PF13843"/>
    </source>
</evidence>
<dbReference type="Pfam" id="PF13843">
    <property type="entry name" value="DDE_Tnp_1_7"/>
    <property type="match status" value="1"/>
</dbReference>
<feature type="compositionally biased region" description="Basic and acidic residues" evidence="1">
    <location>
        <begin position="13"/>
        <end position="33"/>
    </location>
</feature>
<evidence type="ECO:0000313" key="3">
    <source>
        <dbReference type="Ensembl" id="ENSAPEP00000016067.1"/>
    </source>
</evidence>
<dbReference type="OMA" id="VMRLQIC"/>
<organism evidence="3 4">
    <name type="scientific">Amphiprion percula</name>
    <name type="common">Orange clownfish</name>
    <name type="synonym">Lutjanus percula</name>
    <dbReference type="NCBI Taxonomy" id="161767"/>
    <lineage>
        <taxon>Eukaryota</taxon>
        <taxon>Metazoa</taxon>
        <taxon>Chordata</taxon>
        <taxon>Craniata</taxon>
        <taxon>Vertebrata</taxon>
        <taxon>Euteleostomi</taxon>
        <taxon>Actinopterygii</taxon>
        <taxon>Neopterygii</taxon>
        <taxon>Teleostei</taxon>
        <taxon>Neoteleostei</taxon>
        <taxon>Acanthomorphata</taxon>
        <taxon>Ovalentaria</taxon>
        <taxon>Pomacentridae</taxon>
        <taxon>Amphiprion</taxon>
    </lineage>
</organism>
<name>A0A3P8SVH4_AMPPE</name>
<keyword evidence="4" id="KW-1185">Reference proteome</keyword>
<feature type="compositionally biased region" description="Polar residues" evidence="1">
    <location>
        <begin position="1"/>
        <end position="10"/>
    </location>
</feature>
<dbReference type="PANTHER" id="PTHR46599:SF6">
    <property type="entry name" value="DUAL SPECIFICITY PHOSPHATASE 26"/>
    <property type="match status" value="1"/>
</dbReference>
<dbReference type="PANTHER" id="PTHR46599">
    <property type="entry name" value="PIGGYBAC TRANSPOSABLE ELEMENT-DERIVED PROTEIN 4"/>
    <property type="match status" value="1"/>
</dbReference>
<dbReference type="STRING" id="161767.ENSAPEP00000016067"/>
<dbReference type="Proteomes" id="UP000265080">
    <property type="component" value="Chromosome 8"/>
</dbReference>
<reference evidence="3 4" key="1">
    <citation type="submission" date="2018-03" db="EMBL/GenBank/DDBJ databases">
        <title>Finding Nemo's genes: A chromosome-scale reference assembly of the genome of the orange clownfish Amphiprion percula.</title>
        <authorList>
            <person name="Lehmann R."/>
        </authorList>
    </citation>
    <scope>NUCLEOTIDE SEQUENCE</scope>
</reference>
<dbReference type="Ensembl" id="ENSAPET00000016501.1">
    <property type="protein sequence ID" value="ENSAPEP00000016067.1"/>
    <property type="gene ID" value="ENSAPEG00000011452.1"/>
</dbReference>
<feature type="compositionally biased region" description="Acidic residues" evidence="1">
    <location>
        <begin position="34"/>
        <end position="43"/>
    </location>
</feature>
<reference evidence="3" key="2">
    <citation type="submission" date="2025-08" db="UniProtKB">
        <authorList>
            <consortium name="Ensembl"/>
        </authorList>
    </citation>
    <scope>IDENTIFICATION</scope>
</reference>
<dbReference type="InterPro" id="IPR029526">
    <property type="entry name" value="PGBD"/>
</dbReference>
<accession>A0A3P8SVH4</accession>
<protein>
    <recommendedName>
        <fullName evidence="2">PiggyBac transposable element-derived protein domain-containing protein</fullName>
    </recommendedName>
</protein>